<evidence type="ECO:0000313" key="1">
    <source>
        <dbReference type="EMBL" id="RCN35570.1"/>
    </source>
</evidence>
<proteinExistence type="predicted"/>
<comment type="caution">
    <text evidence="1">The sequence shown here is derived from an EMBL/GenBank/DDBJ whole genome shotgun (WGS) entry which is preliminary data.</text>
</comment>
<accession>A0A368FXN5</accession>
<dbReference type="Proteomes" id="UP000252519">
    <property type="component" value="Unassembled WGS sequence"/>
</dbReference>
<organism evidence="1 2">
    <name type="scientific">Ancylostoma caninum</name>
    <name type="common">Dog hookworm</name>
    <dbReference type="NCBI Taxonomy" id="29170"/>
    <lineage>
        <taxon>Eukaryota</taxon>
        <taxon>Metazoa</taxon>
        <taxon>Ecdysozoa</taxon>
        <taxon>Nematoda</taxon>
        <taxon>Chromadorea</taxon>
        <taxon>Rhabditida</taxon>
        <taxon>Rhabditina</taxon>
        <taxon>Rhabditomorpha</taxon>
        <taxon>Strongyloidea</taxon>
        <taxon>Ancylostomatidae</taxon>
        <taxon>Ancylostomatinae</taxon>
        <taxon>Ancylostoma</taxon>
    </lineage>
</organism>
<protein>
    <submittedName>
        <fullName evidence="1">Uncharacterized protein</fullName>
    </submittedName>
</protein>
<keyword evidence="2" id="KW-1185">Reference proteome</keyword>
<reference evidence="1 2" key="1">
    <citation type="submission" date="2014-10" db="EMBL/GenBank/DDBJ databases">
        <title>Draft genome of the hookworm Ancylostoma caninum.</title>
        <authorList>
            <person name="Mitreva M."/>
        </authorList>
    </citation>
    <scope>NUCLEOTIDE SEQUENCE [LARGE SCALE GENOMIC DNA]</scope>
    <source>
        <strain evidence="1 2">Baltimore</strain>
    </source>
</reference>
<dbReference type="AlphaFoldDB" id="A0A368FXN5"/>
<gene>
    <name evidence="1" type="ORF">ANCCAN_18563</name>
</gene>
<evidence type="ECO:0000313" key="2">
    <source>
        <dbReference type="Proteomes" id="UP000252519"/>
    </source>
</evidence>
<dbReference type="EMBL" id="JOJR01000647">
    <property type="protein sequence ID" value="RCN35570.1"/>
    <property type="molecule type" value="Genomic_DNA"/>
</dbReference>
<name>A0A368FXN5_ANCCA</name>
<sequence length="99" mass="11097">MKNTTRQSTPCSIFASTPGNGHTNVHSARKLSRHHRYFALMCGSIAVKNLLSARTAANHLRHMQLTTATFDAPMVPLRTDVSHSHEHLPKLIAMYSVYR</sequence>